<sequence>MVEERFDAVVIGSGLGGLTAAALVARAGRRVLVLERNPGIGGAATVYRHGALTIEASLHALDGLDPQDPKTPLFAALGLDHGLDYVEPAELYEVRGGPVGAPFTLPAGPEAALSACIARFPRHENALRRYIDAVLAVRSGATVLTAHMDEPGWWLRHLPEAATRLWPLIRHARATVGDVLRGLFGADEAVKCALAAALPYYHDDPERMLFLAYAVAQGSFLAGGGHYLRGGSRTLSAQLAARVEEAGGRIETDREAFHLVVDRQRIAGVAHRRRGGNDVRKALAPVVFGNAAPAVLAGMLPEAWQGPFAAPYARRPISVSLWTVALGLSEPAARFGLRAYETILLPSWMTTLADYRQATAVLADPDGDRLPPMILADYGRIDSGLNEGPPHLVTLCGMDRLANWDGLDEATARRRRESWMDRLVAALDAEFPGLARAVTQREMATATTMQAYLNTPGGAVYGFAPETLLRSPATAVPGLYLASAWAAGGGYTGAMLGGAMAARLALRGG</sequence>
<dbReference type="Pfam" id="PF13450">
    <property type="entry name" value="NAD_binding_8"/>
    <property type="match status" value="1"/>
</dbReference>
<dbReference type="Gene3D" id="3.50.50.60">
    <property type="entry name" value="FAD/NAD(P)-binding domain"/>
    <property type="match status" value="2"/>
</dbReference>
<keyword evidence="5" id="KW-0520">NAD</keyword>
<evidence type="ECO:0000313" key="7">
    <source>
        <dbReference type="Proteomes" id="UP000325255"/>
    </source>
</evidence>
<comment type="caution">
    <text evidence="6">The sequence shown here is derived from an EMBL/GenBank/DDBJ whole genome shotgun (WGS) entry which is preliminary data.</text>
</comment>
<keyword evidence="7" id="KW-1185">Reference proteome</keyword>
<dbReference type="RefSeq" id="WP_150041900.1">
    <property type="nucleotide sequence ID" value="NZ_OW485601.1"/>
</dbReference>
<dbReference type="InterPro" id="IPR052206">
    <property type="entry name" value="Retinol_saturase"/>
</dbReference>
<dbReference type="AlphaFoldDB" id="A0A5M6IRR9"/>
<evidence type="ECO:0000256" key="5">
    <source>
        <dbReference type="ARBA" id="ARBA00023027"/>
    </source>
</evidence>
<dbReference type="SUPFAM" id="SSF51905">
    <property type="entry name" value="FAD/NAD(P)-binding domain"/>
    <property type="match status" value="1"/>
</dbReference>
<keyword evidence="4" id="KW-0521">NADP</keyword>
<evidence type="ECO:0000256" key="1">
    <source>
        <dbReference type="ARBA" id="ARBA00022630"/>
    </source>
</evidence>
<keyword evidence="3" id="KW-0274">FAD</keyword>
<dbReference type="EMBL" id="VWPK01000025">
    <property type="protein sequence ID" value="KAA5610976.1"/>
    <property type="molecule type" value="Genomic_DNA"/>
</dbReference>
<dbReference type="InterPro" id="IPR036188">
    <property type="entry name" value="FAD/NAD-bd_sf"/>
</dbReference>
<keyword evidence="2" id="KW-0732">Signal</keyword>
<proteinExistence type="predicted"/>
<gene>
    <name evidence="6" type="ORF">F1189_16325</name>
</gene>
<organism evidence="6 7">
    <name type="scientific">Rhodovastum atsumiense</name>
    <dbReference type="NCBI Taxonomy" id="504468"/>
    <lineage>
        <taxon>Bacteria</taxon>
        <taxon>Pseudomonadati</taxon>
        <taxon>Pseudomonadota</taxon>
        <taxon>Alphaproteobacteria</taxon>
        <taxon>Acetobacterales</taxon>
        <taxon>Acetobacteraceae</taxon>
        <taxon>Rhodovastum</taxon>
    </lineage>
</organism>
<dbReference type="PANTHER" id="PTHR46091">
    <property type="entry name" value="BLR7054 PROTEIN"/>
    <property type="match status" value="1"/>
</dbReference>
<evidence type="ECO:0000313" key="6">
    <source>
        <dbReference type="EMBL" id="KAA5610976.1"/>
    </source>
</evidence>
<protein>
    <submittedName>
        <fullName evidence="6">NAD(P)/FAD-dependent oxidoreductase</fullName>
    </submittedName>
</protein>
<dbReference type="PANTHER" id="PTHR46091:SF3">
    <property type="entry name" value="AMINE OXIDASE DOMAIN-CONTAINING PROTEIN"/>
    <property type="match status" value="1"/>
</dbReference>
<reference evidence="6 7" key="1">
    <citation type="submission" date="2019-09" db="EMBL/GenBank/DDBJ databases">
        <title>Genome sequence of Rhodovastum atsumiense, a diverse member of the Acetobacteraceae family of non-sulfur purple photosynthetic bacteria.</title>
        <authorList>
            <person name="Meyer T."/>
            <person name="Kyndt J."/>
        </authorList>
    </citation>
    <scope>NUCLEOTIDE SEQUENCE [LARGE SCALE GENOMIC DNA]</scope>
    <source>
        <strain evidence="6 7">DSM 21279</strain>
    </source>
</reference>
<evidence type="ECO:0000256" key="2">
    <source>
        <dbReference type="ARBA" id="ARBA00022729"/>
    </source>
</evidence>
<evidence type="ECO:0000256" key="4">
    <source>
        <dbReference type="ARBA" id="ARBA00022857"/>
    </source>
</evidence>
<evidence type="ECO:0000256" key="3">
    <source>
        <dbReference type="ARBA" id="ARBA00022827"/>
    </source>
</evidence>
<dbReference type="Proteomes" id="UP000325255">
    <property type="component" value="Unassembled WGS sequence"/>
</dbReference>
<name>A0A5M6IRR9_9PROT</name>
<keyword evidence="1" id="KW-0285">Flavoprotein</keyword>
<accession>A0A5M6IRR9</accession>
<dbReference type="OrthoDB" id="9774675at2"/>